<dbReference type="Proteomes" id="UP001229421">
    <property type="component" value="Unassembled WGS sequence"/>
</dbReference>
<gene>
    <name evidence="2" type="ORF">QVD17_30084</name>
</gene>
<accession>A0AAD8K798</accession>
<sequence length="83" mass="9907">MLFYLTDSRFHQAIAEDLMLPHSHQQQHHSSCVIERHQMTWMQRIMEPKDNCGIDVFYFLLSYFSVCLLYIESMNPSLLLNVN</sequence>
<comment type="caution">
    <text evidence="2">The sequence shown here is derived from an EMBL/GenBank/DDBJ whole genome shotgun (WGS) entry which is preliminary data.</text>
</comment>
<reference evidence="2" key="1">
    <citation type="journal article" date="2023" name="bioRxiv">
        <title>Improved chromosome-level genome assembly for marigold (Tagetes erecta).</title>
        <authorList>
            <person name="Jiang F."/>
            <person name="Yuan L."/>
            <person name="Wang S."/>
            <person name="Wang H."/>
            <person name="Xu D."/>
            <person name="Wang A."/>
            <person name="Fan W."/>
        </authorList>
    </citation>
    <scope>NUCLEOTIDE SEQUENCE</scope>
    <source>
        <strain evidence="2">WSJ</strain>
        <tissue evidence="2">Leaf</tissue>
    </source>
</reference>
<protein>
    <submittedName>
        <fullName evidence="2">Uncharacterized protein</fullName>
    </submittedName>
</protein>
<evidence type="ECO:0000313" key="2">
    <source>
        <dbReference type="EMBL" id="KAK1414340.1"/>
    </source>
</evidence>
<keyword evidence="1" id="KW-0472">Membrane</keyword>
<feature type="transmembrane region" description="Helical" evidence="1">
    <location>
        <begin position="52"/>
        <end position="71"/>
    </location>
</feature>
<evidence type="ECO:0000313" key="3">
    <source>
        <dbReference type="Proteomes" id="UP001229421"/>
    </source>
</evidence>
<name>A0AAD8K798_TARER</name>
<proteinExistence type="predicted"/>
<organism evidence="2 3">
    <name type="scientific">Tagetes erecta</name>
    <name type="common">African marigold</name>
    <dbReference type="NCBI Taxonomy" id="13708"/>
    <lineage>
        <taxon>Eukaryota</taxon>
        <taxon>Viridiplantae</taxon>
        <taxon>Streptophyta</taxon>
        <taxon>Embryophyta</taxon>
        <taxon>Tracheophyta</taxon>
        <taxon>Spermatophyta</taxon>
        <taxon>Magnoliopsida</taxon>
        <taxon>eudicotyledons</taxon>
        <taxon>Gunneridae</taxon>
        <taxon>Pentapetalae</taxon>
        <taxon>asterids</taxon>
        <taxon>campanulids</taxon>
        <taxon>Asterales</taxon>
        <taxon>Asteraceae</taxon>
        <taxon>Asteroideae</taxon>
        <taxon>Heliantheae alliance</taxon>
        <taxon>Tageteae</taxon>
        <taxon>Tagetes</taxon>
    </lineage>
</organism>
<evidence type="ECO:0000256" key="1">
    <source>
        <dbReference type="SAM" id="Phobius"/>
    </source>
</evidence>
<dbReference type="AlphaFoldDB" id="A0AAD8K798"/>
<keyword evidence="3" id="KW-1185">Reference proteome</keyword>
<keyword evidence="1" id="KW-0812">Transmembrane</keyword>
<keyword evidence="1" id="KW-1133">Transmembrane helix</keyword>
<dbReference type="EMBL" id="JAUHHV010000008">
    <property type="protein sequence ID" value="KAK1414340.1"/>
    <property type="molecule type" value="Genomic_DNA"/>
</dbReference>